<organism evidence="1 2">
    <name type="scientific">Leifsonella bigeumensis</name>
    <dbReference type="NCBI Taxonomy" id="433643"/>
    <lineage>
        <taxon>Bacteria</taxon>
        <taxon>Bacillati</taxon>
        <taxon>Actinomycetota</taxon>
        <taxon>Actinomycetes</taxon>
        <taxon>Micrococcales</taxon>
        <taxon>Microbacteriaceae</taxon>
        <taxon>Leifsonella</taxon>
    </lineage>
</organism>
<sequence>MHVVYADDSAQKGKREGQGMLVALGAAAFEESHVKPFADDFYAIYDKHGIPHEVELKWSPDSRVDWFRAEGKTELLTPVRRAVLKAAVEHEVRIFASIWDKGAQLTMRGQPAEHWVIQFLFERVAMFLENADHRGMIVFDKPGGSHQDEDAWIEGTRYLTDLGTEYVKSTAIIAPILTAPSHHHPHLQLADLVVGATTAAFAGNKYGLALMKRLKPMFHTNYWGNSIGGSGVKLYPDHVCNLYHWVLGDEFVMRRSMGIPMPIDGLGWLYVASNGLPARRGKSAAS</sequence>
<proteinExistence type="predicted"/>
<name>A0ABP7FE81_9MICO</name>
<dbReference type="Pfam" id="PF12686">
    <property type="entry name" value="DUF3800"/>
    <property type="match status" value="1"/>
</dbReference>
<dbReference type="Proteomes" id="UP001501004">
    <property type="component" value="Unassembled WGS sequence"/>
</dbReference>
<comment type="caution">
    <text evidence="1">The sequence shown here is derived from an EMBL/GenBank/DDBJ whole genome shotgun (WGS) entry which is preliminary data.</text>
</comment>
<keyword evidence="2" id="KW-1185">Reference proteome</keyword>
<dbReference type="RefSeq" id="WP_344754691.1">
    <property type="nucleotide sequence ID" value="NZ_BAABAE010000003.1"/>
</dbReference>
<accession>A0ABP7FE81</accession>
<dbReference type="EMBL" id="BAABAE010000003">
    <property type="protein sequence ID" value="GAA3737643.1"/>
    <property type="molecule type" value="Genomic_DNA"/>
</dbReference>
<reference evidence="2" key="1">
    <citation type="journal article" date="2019" name="Int. J. Syst. Evol. Microbiol.">
        <title>The Global Catalogue of Microorganisms (GCM) 10K type strain sequencing project: providing services to taxonomists for standard genome sequencing and annotation.</title>
        <authorList>
            <consortium name="The Broad Institute Genomics Platform"/>
            <consortium name="The Broad Institute Genome Sequencing Center for Infectious Disease"/>
            <person name="Wu L."/>
            <person name="Ma J."/>
        </authorList>
    </citation>
    <scope>NUCLEOTIDE SEQUENCE [LARGE SCALE GENOMIC DNA]</scope>
    <source>
        <strain evidence="2">JCM 16949</strain>
    </source>
</reference>
<dbReference type="InterPro" id="IPR024524">
    <property type="entry name" value="DUF3800"/>
</dbReference>
<evidence type="ECO:0000313" key="1">
    <source>
        <dbReference type="EMBL" id="GAA3737643.1"/>
    </source>
</evidence>
<evidence type="ECO:0008006" key="3">
    <source>
        <dbReference type="Google" id="ProtNLM"/>
    </source>
</evidence>
<gene>
    <name evidence="1" type="ORF">GCM10022239_11690</name>
</gene>
<protein>
    <recommendedName>
        <fullName evidence="3">DUF3800 domain-containing protein</fullName>
    </recommendedName>
</protein>
<evidence type="ECO:0000313" key="2">
    <source>
        <dbReference type="Proteomes" id="UP001501004"/>
    </source>
</evidence>